<comment type="similarity">
    <text evidence="1">Belongs to the 'phage' integrase family.</text>
</comment>
<dbReference type="InterPro" id="IPR013762">
    <property type="entry name" value="Integrase-like_cat_sf"/>
</dbReference>
<dbReference type="InterPro" id="IPR025166">
    <property type="entry name" value="Integrase_DNA_bind_dom"/>
</dbReference>
<feature type="domain" description="Tyr recombinase" evidence="4">
    <location>
        <begin position="208"/>
        <end position="383"/>
    </location>
</feature>
<protein>
    <submittedName>
        <fullName evidence="5">Tyrosine-type recombinase/integrase</fullName>
    </submittedName>
</protein>
<dbReference type="Proteomes" id="UP000663651">
    <property type="component" value="Chromosome"/>
</dbReference>
<dbReference type="PROSITE" id="PS51898">
    <property type="entry name" value="TYR_RECOMBINASE"/>
    <property type="match status" value="1"/>
</dbReference>
<dbReference type="SUPFAM" id="SSF56349">
    <property type="entry name" value="DNA breaking-rejoining enzymes"/>
    <property type="match status" value="1"/>
</dbReference>
<dbReference type="InterPro" id="IPR038488">
    <property type="entry name" value="Integrase_DNA-bd_sf"/>
</dbReference>
<evidence type="ECO:0000259" key="4">
    <source>
        <dbReference type="PROSITE" id="PS51898"/>
    </source>
</evidence>
<evidence type="ECO:0000256" key="2">
    <source>
        <dbReference type="ARBA" id="ARBA00022908"/>
    </source>
</evidence>
<proteinExistence type="inferred from homology"/>
<dbReference type="RefSeq" id="WP_207163866.1">
    <property type="nucleotide sequence ID" value="NZ_CP071382.1"/>
</dbReference>
<dbReference type="Gene3D" id="1.10.443.10">
    <property type="entry name" value="Intergrase catalytic core"/>
    <property type="match status" value="1"/>
</dbReference>
<dbReference type="PANTHER" id="PTHR30629">
    <property type="entry name" value="PROPHAGE INTEGRASE"/>
    <property type="match status" value="1"/>
</dbReference>
<name>A0ABX7Q3P9_9BACT</name>
<dbReference type="InterPro" id="IPR050808">
    <property type="entry name" value="Phage_Integrase"/>
</dbReference>
<dbReference type="EMBL" id="CP071382">
    <property type="protein sequence ID" value="QSV46078.1"/>
    <property type="molecule type" value="Genomic_DNA"/>
</dbReference>
<sequence>MPRLLLTKRNIDSKKHVPPVEKGQVDYFDTEVKGLMLRVGKNSKVFYVQVDVKDPVTGKFKTVKEKLGAYGEYTPEEARAKAPEIARRIREGRPADETPPTLKMMYDRYLADKRLSTGTETLYKSYVPRFFEGWLDLPLNLLEQALAPEIIIDRFQNIREVNGPGAANNSFKCLQAIINYAEILYPQFITRNPVKVLSRAEMWEKIEGRDDCLEPKQFKIFAEALLTCTPVHRDCYTFALYHGIRPSEAYTLAWNEVDLESGVVTFRHDTERSKRSYTAPLSRQSRAILERRKAAAIEGQEYVFPKQGPRNKHDHLIIRADDLRRRTGLNLTVHGLRRSFITTGERLRFRREDINRLTGHVDSSVTGKHYSKLTPDDLRPVLQAICNEIERLMVEGVGAKIVQLPTAQGE</sequence>
<gene>
    <name evidence="5" type="ORF">JZM60_01945</name>
</gene>
<dbReference type="Pfam" id="PF00589">
    <property type="entry name" value="Phage_integrase"/>
    <property type="match status" value="1"/>
</dbReference>
<keyword evidence="2" id="KW-0229">DNA integration</keyword>
<reference evidence="5 6" key="1">
    <citation type="submission" date="2021-03" db="EMBL/GenBank/DDBJ databases">
        <title>Geobacter metallireducens gen. nov. sp. nov., a microorganism capable of coupling the complete oxidation of organic compounds to the reduction of iron and other metals.</title>
        <authorList>
            <person name="Li Y."/>
        </authorList>
    </citation>
    <scope>NUCLEOTIDE SEQUENCE [LARGE SCALE GENOMIC DNA]</scope>
    <source>
        <strain evidence="5 6">Jerry-YX</strain>
    </source>
</reference>
<dbReference type="InterPro" id="IPR002104">
    <property type="entry name" value="Integrase_catalytic"/>
</dbReference>
<keyword evidence="3" id="KW-0233">DNA recombination</keyword>
<keyword evidence="6" id="KW-1185">Reference proteome</keyword>
<dbReference type="Gene3D" id="3.30.160.390">
    <property type="entry name" value="Integrase, DNA-binding domain"/>
    <property type="match status" value="1"/>
</dbReference>
<dbReference type="Pfam" id="PF13356">
    <property type="entry name" value="Arm-DNA-bind_3"/>
    <property type="match status" value="1"/>
</dbReference>
<dbReference type="InterPro" id="IPR011010">
    <property type="entry name" value="DNA_brk_join_enz"/>
</dbReference>
<accession>A0ABX7Q3P9</accession>
<dbReference type="PANTHER" id="PTHR30629:SF2">
    <property type="entry name" value="PROPHAGE INTEGRASE INTS-RELATED"/>
    <property type="match status" value="1"/>
</dbReference>
<evidence type="ECO:0000313" key="5">
    <source>
        <dbReference type="EMBL" id="QSV46078.1"/>
    </source>
</evidence>
<evidence type="ECO:0000313" key="6">
    <source>
        <dbReference type="Proteomes" id="UP000663651"/>
    </source>
</evidence>
<organism evidence="5 6">
    <name type="scientific">Geobacter benzoatilyticus</name>
    <dbReference type="NCBI Taxonomy" id="2815309"/>
    <lineage>
        <taxon>Bacteria</taxon>
        <taxon>Pseudomonadati</taxon>
        <taxon>Thermodesulfobacteriota</taxon>
        <taxon>Desulfuromonadia</taxon>
        <taxon>Geobacterales</taxon>
        <taxon>Geobacteraceae</taxon>
        <taxon>Geobacter</taxon>
    </lineage>
</organism>
<evidence type="ECO:0000256" key="3">
    <source>
        <dbReference type="ARBA" id="ARBA00023172"/>
    </source>
</evidence>
<evidence type="ECO:0000256" key="1">
    <source>
        <dbReference type="ARBA" id="ARBA00008857"/>
    </source>
</evidence>